<dbReference type="Gene3D" id="3.40.190.10">
    <property type="entry name" value="Periplasmic binding protein-like II"/>
    <property type="match status" value="2"/>
</dbReference>
<sequence length="220" mass="23030">MALPAGPRGSDEALRDPFNTSVATLLADQIGVACEIVPKPATGAIPALMGGEGDIVLPTLLSRRNAGRVLLAQPHAILDAVVISALRRPLRGPDMLAGLRVGLLASHAFAFGDDAGIPHHAVVTRLPDLATLEEALLAQEVEAALLPMPQARALASRNPGAGLSPRFTLRPFTFAPALRFGEHDLRHVVNAALAEALHDGTLAALFRREIGLPLLPLAPL</sequence>
<feature type="domain" description="Solute-binding protein family 3/N-terminal" evidence="2">
    <location>
        <begin position="2"/>
        <end position="213"/>
    </location>
</feature>
<name>A0A6M1LK21_9PROT</name>
<comment type="caution">
    <text evidence="3">The sequence shown here is derived from an EMBL/GenBank/DDBJ whole genome shotgun (WGS) entry which is preliminary data.</text>
</comment>
<gene>
    <name evidence="3" type="ORF">G3576_10790</name>
</gene>
<evidence type="ECO:0000256" key="1">
    <source>
        <dbReference type="ARBA" id="ARBA00022729"/>
    </source>
</evidence>
<evidence type="ECO:0000313" key="3">
    <source>
        <dbReference type="EMBL" id="NGM20502.1"/>
    </source>
</evidence>
<dbReference type="SUPFAM" id="SSF53850">
    <property type="entry name" value="Periplasmic binding protein-like II"/>
    <property type="match status" value="1"/>
</dbReference>
<dbReference type="RefSeq" id="WP_164694387.1">
    <property type="nucleotide sequence ID" value="NZ_JAAIKB010000003.1"/>
</dbReference>
<accession>A0A6M1LK21</accession>
<evidence type="ECO:0000259" key="2">
    <source>
        <dbReference type="SMART" id="SM00062"/>
    </source>
</evidence>
<protein>
    <submittedName>
        <fullName evidence="3">Transporter substrate-binding domain-containing protein</fullName>
    </submittedName>
</protein>
<organism evidence="3 4">
    <name type="scientific">Falsiroseomonas algicola</name>
    <dbReference type="NCBI Taxonomy" id="2716930"/>
    <lineage>
        <taxon>Bacteria</taxon>
        <taxon>Pseudomonadati</taxon>
        <taxon>Pseudomonadota</taxon>
        <taxon>Alphaproteobacteria</taxon>
        <taxon>Acetobacterales</taxon>
        <taxon>Roseomonadaceae</taxon>
        <taxon>Falsiroseomonas</taxon>
    </lineage>
</organism>
<dbReference type="InterPro" id="IPR001638">
    <property type="entry name" value="Solute-binding_3/MltF_N"/>
</dbReference>
<keyword evidence="4" id="KW-1185">Reference proteome</keyword>
<dbReference type="Proteomes" id="UP000475385">
    <property type="component" value="Unassembled WGS sequence"/>
</dbReference>
<dbReference type="SMART" id="SM00062">
    <property type="entry name" value="PBPb"/>
    <property type="match status" value="1"/>
</dbReference>
<keyword evidence="1" id="KW-0732">Signal</keyword>
<dbReference type="PANTHER" id="PTHR35936">
    <property type="entry name" value="MEMBRANE-BOUND LYTIC MUREIN TRANSGLYCOSYLASE F"/>
    <property type="match status" value="1"/>
</dbReference>
<dbReference type="AlphaFoldDB" id="A0A6M1LK21"/>
<dbReference type="PANTHER" id="PTHR35936:SF17">
    <property type="entry name" value="ARGININE-BINDING EXTRACELLULAR PROTEIN ARTP"/>
    <property type="match status" value="1"/>
</dbReference>
<reference evidence="3 4" key="1">
    <citation type="submission" date="2020-03" db="EMBL/GenBank/DDBJ databases">
        <title>Roseomonas stagni sp. nov., isolated from pond water in Japan.</title>
        <authorList>
            <person name="Furuhata K."/>
            <person name="Miyamoto H."/>
            <person name="Goto K."/>
        </authorList>
    </citation>
    <scope>NUCLEOTIDE SEQUENCE [LARGE SCALE GENOMIC DNA]</scope>
    <source>
        <strain evidence="3 4">PeD5</strain>
    </source>
</reference>
<dbReference type="EMBL" id="JAAIKB010000003">
    <property type="protein sequence ID" value="NGM20502.1"/>
    <property type="molecule type" value="Genomic_DNA"/>
</dbReference>
<proteinExistence type="predicted"/>
<evidence type="ECO:0000313" key="4">
    <source>
        <dbReference type="Proteomes" id="UP000475385"/>
    </source>
</evidence>
<dbReference type="Pfam" id="PF00497">
    <property type="entry name" value="SBP_bac_3"/>
    <property type="match status" value="1"/>
</dbReference>